<dbReference type="Proteomes" id="UP001143910">
    <property type="component" value="Unassembled WGS sequence"/>
</dbReference>
<accession>A0ACC1MML0</accession>
<name>A0ACC1MML0_9HYPO</name>
<organism evidence="1 2">
    <name type="scientific">Zarea fungicola</name>
    <dbReference type="NCBI Taxonomy" id="93591"/>
    <lineage>
        <taxon>Eukaryota</taxon>
        <taxon>Fungi</taxon>
        <taxon>Dikarya</taxon>
        <taxon>Ascomycota</taxon>
        <taxon>Pezizomycotina</taxon>
        <taxon>Sordariomycetes</taxon>
        <taxon>Hypocreomycetidae</taxon>
        <taxon>Hypocreales</taxon>
        <taxon>Cordycipitaceae</taxon>
        <taxon>Zarea</taxon>
    </lineage>
</organism>
<comment type="caution">
    <text evidence="1">The sequence shown here is derived from an EMBL/GenBank/DDBJ whole genome shotgun (WGS) entry which is preliminary data.</text>
</comment>
<protein>
    <submittedName>
        <fullName evidence="1">Uncharacterized protein</fullName>
    </submittedName>
</protein>
<evidence type="ECO:0000313" key="2">
    <source>
        <dbReference type="Proteomes" id="UP001143910"/>
    </source>
</evidence>
<evidence type="ECO:0000313" key="1">
    <source>
        <dbReference type="EMBL" id="KAJ2967909.1"/>
    </source>
</evidence>
<gene>
    <name evidence="1" type="ORF">NQ176_g9440</name>
</gene>
<dbReference type="EMBL" id="JANJQO010002154">
    <property type="protein sequence ID" value="KAJ2967909.1"/>
    <property type="molecule type" value="Genomic_DNA"/>
</dbReference>
<reference evidence="1" key="1">
    <citation type="submission" date="2022-08" db="EMBL/GenBank/DDBJ databases">
        <title>Genome Sequence of Lecanicillium fungicola.</title>
        <authorList>
            <person name="Buettner E."/>
        </authorList>
    </citation>
    <scope>NUCLEOTIDE SEQUENCE</scope>
    <source>
        <strain evidence="1">Babe33</strain>
    </source>
</reference>
<proteinExistence type="predicted"/>
<keyword evidence="2" id="KW-1185">Reference proteome</keyword>
<sequence length="252" mass="27992">MWLFSGYASSLLVALVSLASHAAANADKIIFTGPEPVTYPLASPSLADLNLDVLGHENLSIRTNLSRIFHNASDLDAKGKTPGVASWFMLDGLTPGQRYELRICWAAIEPTEFTMRVHELESVFETPHLLLSLHNYTSTRQREASDDKTPKVRRQGISIDDNDRTSSLLFLQVHAAADYFSHDKTLMTNTPPPVLVDLILDPYLFNAVPQSLVPTAGYIFTVAVVTFFLAKWIARRMTDIADINESVTKKSE</sequence>